<proteinExistence type="predicted"/>
<name>A0A919Q6B3_9MICO</name>
<feature type="transmembrane region" description="Helical" evidence="2">
    <location>
        <begin position="34"/>
        <end position="55"/>
    </location>
</feature>
<organism evidence="3 4">
    <name type="scientific">Demequina activiva</name>
    <dbReference type="NCBI Taxonomy" id="1582364"/>
    <lineage>
        <taxon>Bacteria</taxon>
        <taxon>Bacillati</taxon>
        <taxon>Actinomycetota</taxon>
        <taxon>Actinomycetes</taxon>
        <taxon>Micrococcales</taxon>
        <taxon>Demequinaceae</taxon>
        <taxon>Demequina</taxon>
    </lineage>
</organism>
<evidence type="ECO:0000256" key="2">
    <source>
        <dbReference type="SAM" id="Phobius"/>
    </source>
</evidence>
<dbReference type="RefSeq" id="WP_203654881.1">
    <property type="nucleotide sequence ID" value="NZ_BONR01000002.1"/>
</dbReference>
<accession>A0A919Q6B3</accession>
<keyword evidence="2" id="KW-0812">Transmembrane</keyword>
<evidence type="ECO:0000256" key="1">
    <source>
        <dbReference type="SAM" id="MobiDB-lite"/>
    </source>
</evidence>
<keyword evidence="2" id="KW-1133">Transmembrane helix</keyword>
<sequence length="262" mass="27065">MNELAKRIGASPLPAVNLIPKDIAEKRALRAVQVTALFAVLIAIGVVAVAWFLAWGARGLAQDNVDDAVAAEAEAIAERDAKVVVYEAYREREEQEFGLAQVGYGEIAYSALSSSILATADEDTSFDSVAFFGPSAQGLGNVIVDPVVGGGVGTVEFISRALSLEDANAHLERIEALPGIANVSATTEAYGTDGADVFWLVTGRAVLTEGVLTGRLVPEDSVTGISVGEVIVAVDPGVAPSPEPSAEPSPSAAAEETTEEEG</sequence>
<reference evidence="3" key="1">
    <citation type="submission" date="2021-01" db="EMBL/GenBank/DDBJ databases">
        <title>Whole genome shotgun sequence of Demequina activiva NBRC 110675.</title>
        <authorList>
            <person name="Komaki H."/>
            <person name="Tamura T."/>
        </authorList>
    </citation>
    <scope>NUCLEOTIDE SEQUENCE</scope>
    <source>
        <strain evidence="3">NBRC 110675</strain>
    </source>
</reference>
<keyword evidence="2" id="KW-0472">Membrane</keyword>
<gene>
    <name evidence="3" type="ORF">Dac01nite_13720</name>
</gene>
<feature type="region of interest" description="Disordered" evidence="1">
    <location>
        <begin position="236"/>
        <end position="262"/>
    </location>
</feature>
<dbReference type="EMBL" id="BONR01000002">
    <property type="protein sequence ID" value="GIG54620.1"/>
    <property type="molecule type" value="Genomic_DNA"/>
</dbReference>
<protein>
    <submittedName>
        <fullName evidence="3">Uncharacterized protein</fullName>
    </submittedName>
</protein>
<evidence type="ECO:0000313" key="4">
    <source>
        <dbReference type="Proteomes" id="UP000652354"/>
    </source>
</evidence>
<dbReference type="AlphaFoldDB" id="A0A919Q6B3"/>
<keyword evidence="4" id="KW-1185">Reference proteome</keyword>
<dbReference type="Proteomes" id="UP000652354">
    <property type="component" value="Unassembled WGS sequence"/>
</dbReference>
<comment type="caution">
    <text evidence="3">The sequence shown here is derived from an EMBL/GenBank/DDBJ whole genome shotgun (WGS) entry which is preliminary data.</text>
</comment>
<evidence type="ECO:0000313" key="3">
    <source>
        <dbReference type="EMBL" id="GIG54620.1"/>
    </source>
</evidence>